<feature type="domain" description="BD-FAE-like" evidence="3">
    <location>
        <begin position="20"/>
        <end position="241"/>
    </location>
</feature>
<dbReference type="Proteomes" id="UP000616499">
    <property type="component" value="Unassembled WGS sequence"/>
</dbReference>
<dbReference type="Pfam" id="PF20434">
    <property type="entry name" value="BD-FAE"/>
    <property type="match status" value="1"/>
</dbReference>
<keyword evidence="5" id="KW-1185">Reference proteome</keyword>
<gene>
    <name evidence="4" type="ORF">GCM10009425_29580</name>
</gene>
<evidence type="ECO:0000313" key="4">
    <source>
        <dbReference type="EMBL" id="GGM16715.1"/>
    </source>
</evidence>
<organism evidence="4 5">
    <name type="scientific">Pseudomonas asuensis</name>
    <dbReference type="NCBI Taxonomy" id="1825787"/>
    <lineage>
        <taxon>Bacteria</taxon>
        <taxon>Pseudomonadati</taxon>
        <taxon>Pseudomonadota</taxon>
        <taxon>Gammaproteobacteria</taxon>
        <taxon>Pseudomonadales</taxon>
        <taxon>Pseudomonadaceae</taxon>
        <taxon>Pseudomonas</taxon>
    </lineage>
</organism>
<evidence type="ECO:0000313" key="5">
    <source>
        <dbReference type="Proteomes" id="UP000616499"/>
    </source>
</evidence>
<dbReference type="InterPro" id="IPR049492">
    <property type="entry name" value="BD-FAE-like_dom"/>
</dbReference>
<dbReference type="PANTHER" id="PTHR48081">
    <property type="entry name" value="AB HYDROLASE SUPERFAMILY PROTEIN C4A8.06C"/>
    <property type="match status" value="1"/>
</dbReference>
<reference evidence="5" key="1">
    <citation type="journal article" date="2019" name="Int. J. Syst. Evol. Microbiol.">
        <title>The Global Catalogue of Microorganisms (GCM) 10K type strain sequencing project: providing services to taxonomists for standard genome sequencing and annotation.</title>
        <authorList>
            <consortium name="The Broad Institute Genomics Platform"/>
            <consortium name="The Broad Institute Genome Sequencing Center for Infectious Disease"/>
            <person name="Wu L."/>
            <person name="Ma J."/>
        </authorList>
    </citation>
    <scope>NUCLEOTIDE SEQUENCE [LARGE SCALE GENOMIC DNA]</scope>
    <source>
        <strain evidence="5">JCM 13501</strain>
    </source>
</reference>
<evidence type="ECO:0000259" key="3">
    <source>
        <dbReference type="Pfam" id="PF20434"/>
    </source>
</evidence>
<feature type="compositionally biased region" description="Basic and acidic residues" evidence="2">
    <location>
        <begin position="154"/>
        <end position="167"/>
    </location>
</feature>
<evidence type="ECO:0000256" key="2">
    <source>
        <dbReference type="SAM" id="MobiDB-lite"/>
    </source>
</evidence>
<sequence length="311" mass="33932">MPTFLDIPFAAPDGEVLKADLYLPDSVDAPPPVILFLHGGGWRFGDRKLAPDLQRYFASQGFAMASIDYRLSTVAPFPAAVEDVKTGIRWLRSVADQYGVDASQLGIWGSSAGAHLGALAALSGSERFAGDAYAEYSSDVQALVDGYGPTDFLRQDEFRDPDGKPSDDPESIQLPAGKRSTDPDSLESLFIGAPILEVPDQVAQANPISHIRPQNTPFLILHGLSDTAVPWQQSEMLYNALAQAGCNAELVLIEGLGHGFFNRNDLDERGPFHLQYRNTQKPDEVLHQRGCIFPMVAEFFSKTLTAKARLI</sequence>
<feature type="region of interest" description="Disordered" evidence="2">
    <location>
        <begin position="154"/>
        <end position="184"/>
    </location>
</feature>
<dbReference type="EMBL" id="BMNW01000006">
    <property type="protein sequence ID" value="GGM16715.1"/>
    <property type="molecule type" value="Genomic_DNA"/>
</dbReference>
<comment type="caution">
    <text evidence="4">The sequence shown here is derived from an EMBL/GenBank/DDBJ whole genome shotgun (WGS) entry which is preliminary data.</text>
</comment>
<accession>A0ABQ2GXC9</accession>
<dbReference type="PANTHER" id="PTHR48081:SF13">
    <property type="entry name" value="ALPHA_BETA HYDROLASE"/>
    <property type="match status" value="1"/>
</dbReference>
<dbReference type="InterPro" id="IPR029058">
    <property type="entry name" value="AB_hydrolase_fold"/>
</dbReference>
<protein>
    <recommendedName>
        <fullName evidence="3">BD-FAE-like domain-containing protein</fullName>
    </recommendedName>
</protein>
<proteinExistence type="predicted"/>
<name>A0ABQ2GXC9_9PSED</name>
<evidence type="ECO:0000256" key="1">
    <source>
        <dbReference type="ARBA" id="ARBA00022801"/>
    </source>
</evidence>
<dbReference type="SUPFAM" id="SSF53474">
    <property type="entry name" value="alpha/beta-Hydrolases"/>
    <property type="match status" value="1"/>
</dbReference>
<dbReference type="InterPro" id="IPR050300">
    <property type="entry name" value="GDXG_lipolytic_enzyme"/>
</dbReference>
<dbReference type="RefSeq" id="WP_188866890.1">
    <property type="nucleotide sequence ID" value="NZ_BMNW01000006.1"/>
</dbReference>
<keyword evidence="1" id="KW-0378">Hydrolase</keyword>
<dbReference type="Gene3D" id="3.40.50.1820">
    <property type="entry name" value="alpha/beta hydrolase"/>
    <property type="match status" value="1"/>
</dbReference>